<dbReference type="InterPro" id="IPR015292">
    <property type="entry name" value="Tscrpt_reg_YbiH_C"/>
</dbReference>
<keyword evidence="6" id="KW-1185">Reference proteome</keyword>
<name>A0A4R2GWF4_9HYPH</name>
<dbReference type="AlphaFoldDB" id="A0A4R2GWF4"/>
<dbReference type="Proteomes" id="UP000294881">
    <property type="component" value="Unassembled WGS sequence"/>
</dbReference>
<evidence type="ECO:0000256" key="2">
    <source>
        <dbReference type="PROSITE-ProRule" id="PRU00335"/>
    </source>
</evidence>
<gene>
    <name evidence="5" type="ORF">EV666_102134</name>
</gene>
<dbReference type="InterPro" id="IPR050109">
    <property type="entry name" value="HTH-type_TetR-like_transc_reg"/>
</dbReference>
<sequence length="276" mass="29400">MNVAHDRRNGGAPGGLSAPGRLADPWSAAICAPAGVVLNKGMASPSVPPGNPAAPRRDARSGYAKGEETRRAILTAALAEFGEHGFANATTRRITQAAGVTLPSLAYYFGNKEGVYLACANEIVDRYVRQMASISVAGLTEALERGDSAACRDYLKQLLRHLIQLLAGSDDALTWTTFVARELREQGPAFAILYERLWEPGVRLLARLAAGVRGARTVRDADTIDALLLISSLVAFYTGRAVSLRTLGWEKIGDHELQALFAAADRLADGVSDRAG</sequence>
<evidence type="ECO:0000313" key="6">
    <source>
        <dbReference type="Proteomes" id="UP000294881"/>
    </source>
</evidence>
<proteinExistence type="predicted"/>
<dbReference type="SUPFAM" id="SSF46689">
    <property type="entry name" value="Homeodomain-like"/>
    <property type="match status" value="1"/>
</dbReference>
<evidence type="ECO:0000259" key="4">
    <source>
        <dbReference type="PROSITE" id="PS50977"/>
    </source>
</evidence>
<feature type="compositionally biased region" description="Basic and acidic residues" evidence="3">
    <location>
        <begin position="55"/>
        <end position="66"/>
    </location>
</feature>
<dbReference type="Gene3D" id="1.10.357.10">
    <property type="entry name" value="Tetracycline Repressor, domain 2"/>
    <property type="match status" value="1"/>
</dbReference>
<evidence type="ECO:0000256" key="1">
    <source>
        <dbReference type="ARBA" id="ARBA00023125"/>
    </source>
</evidence>
<evidence type="ECO:0000313" key="5">
    <source>
        <dbReference type="EMBL" id="TCO15156.1"/>
    </source>
</evidence>
<dbReference type="PRINTS" id="PR00455">
    <property type="entry name" value="HTHTETR"/>
</dbReference>
<comment type="caution">
    <text evidence="5">The sequence shown here is derived from an EMBL/GenBank/DDBJ whole genome shotgun (WGS) entry which is preliminary data.</text>
</comment>
<organism evidence="5 6">
    <name type="scientific">Camelimonas lactis</name>
    <dbReference type="NCBI Taxonomy" id="659006"/>
    <lineage>
        <taxon>Bacteria</taxon>
        <taxon>Pseudomonadati</taxon>
        <taxon>Pseudomonadota</taxon>
        <taxon>Alphaproteobacteria</taxon>
        <taxon>Hyphomicrobiales</taxon>
        <taxon>Chelatococcaceae</taxon>
        <taxon>Camelimonas</taxon>
    </lineage>
</organism>
<dbReference type="EMBL" id="SLWL01000002">
    <property type="protein sequence ID" value="TCO15156.1"/>
    <property type="molecule type" value="Genomic_DNA"/>
</dbReference>
<accession>A0A4R2GWF4</accession>
<feature type="domain" description="HTH tetR-type" evidence="4">
    <location>
        <begin position="67"/>
        <end position="127"/>
    </location>
</feature>
<dbReference type="GO" id="GO:0000976">
    <property type="term" value="F:transcription cis-regulatory region binding"/>
    <property type="evidence" value="ECO:0007669"/>
    <property type="project" value="TreeGrafter"/>
</dbReference>
<dbReference type="Pfam" id="PF09209">
    <property type="entry name" value="CecR_C"/>
    <property type="match status" value="1"/>
</dbReference>
<dbReference type="PANTHER" id="PTHR30055">
    <property type="entry name" value="HTH-TYPE TRANSCRIPTIONAL REGULATOR RUTR"/>
    <property type="match status" value="1"/>
</dbReference>
<dbReference type="Pfam" id="PF00440">
    <property type="entry name" value="TetR_N"/>
    <property type="match status" value="1"/>
</dbReference>
<feature type="region of interest" description="Disordered" evidence="3">
    <location>
        <begin position="43"/>
        <end position="66"/>
    </location>
</feature>
<dbReference type="Gene3D" id="1.10.10.60">
    <property type="entry name" value="Homeodomain-like"/>
    <property type="match status" value="1"/>
</dbReference>
<feature type="DNA-binding region" description="H-T-H motif" evidence="2">
    <location>
        <begin position="90"/>
        <end position="109"/>
    </location>
</feature>
<dbReference type="PANTHER" id="PTHR30055:SF146">
    <property type="entry name" value="HTH-TYPE TRANSCRIPTIONAL DUAL REGULATOR CECR"/>
    <property type="match status" value="1"/>
</dbReference>
<dbReference type="InterPro" id="IPR009057">
    <property type="entry name" value="Homeodomain-like_sf"/>
</dbReference>
<protein>
    <submittedName>
        <fullName evidence="5">TetR family transcriptional regulator</fullName>
    </submittedName>
</protein>
<dbReference type="InterPro" id="IPR001647">
    <property type="entry name" value="HTH_TetR"/>
</dbReference>
<reference evidence="5 6" key="1">
    <citation type="submission" date="2019-03" db="EMBL/GenBank/DDBJ databases">
        <title>Genomic Encyclopedia of Type Strains, Phase IV (KMG-IV): sequencing the most valuable type-strain genomes for metagenomic binning, comparative biology and taxonomic classification.</title>
        <authorList>
            <person name="Goeker M."/>
        </authorList>
    </citation>
    <scope>NUCLEOTIDE SEQUENCE [LARGE SCALE GENOMIC DNA]</scope>
    <source>
        <strain evidence="5 6">DSM 22958</strain>
    </source>
</reference>
<dbReference type="InterPro" id="IPR036271">
    <property type="entry name" value="Tet_transcr_reg_TetR-rel_C_sf"/>
</dbReference>
<evidence type="ECO:0000256" key="3">
    <source>
        <dbReference type="SAM" id="MobiDB-lite"/>
    </source>
</evidence>
<dbReference type="SUPFAM" id="SSF48498">
    <property type="entry name" value="Tetracyclin repressor-like, C-terminal domain"/>
    <property type="match status" value="1"/>
</dbReference>
<dbReference type="GO" id="GO:0003700">
    <property type="term" value="F:DNA-binding transcription factor activity"/>
    <property type="evidence" value="ECO:0007669"/>
    <property type="project" value="TreeGrafter"/>
</dbReference>
<keyword evidence="1 2" id="KW-0238">DNA-binding</keyword>
<dbReference type="PROSITE" id="PS50977">
    <property type="entry name" value="HTH_TETR_2"/>
    <property type="match status" value="1"/>
</dbReference>